<evidence type="ECO:0000313" key="4">
    <source>
        <dbReference type="Proteomes" id="UP000199643"/>
    </source>
</evidence>
<dbReference type="RefSeq" id="WP_090500431.1">
    <property type="nucleotide sequence ID" value="NZ_FNCH01000009.1"/>
</dbReference>
<dbReference type="SUPFAM" id="SSF51735">
    <property type="entry name" value="NAD(P)-binding Rossmann-fold domains"/>
    <property type="match status" value="1"/>
</dbReference>
<reference evidence="4" key="1">
    <citation type="submission" date="2016-10" db="EMBL/GenBank/DDBJ databases">
        <authorList>
            <person name="Varghese N."/>
            <person name="Submissions S."/>
        </authorList>
    </citation>
    <scope>NUCLEOTIDE SEQUENCE [LARGE SCALE GENOMIC DNA]</scope>
    <source>
        <strain evidence="4">DSM 17933</strain>
    </source>
</reference>
<keyword evidence="1" id="KW-0560">Oxidoreductase</keyword>
<name>A0A1G7W299_9SPHI</name>
<proteinExistence type="predicted"/>
<dbReference type="InterPro" id="IPR036291">
    <property type="entry name" value="NAD(P)-bd_dom_sf"/>
</dbReference>
<dbReference type="InterPro" id="IPR013154">
    <property type="entry name" value="ADH-like_N"/>
</dbReference>
<gene>
    <name evidence="3" type="ORF">SAMN05421827_10957</name>
</gene>
<dbReference type="STRING" id="405671.SAMN05421827_10957"/>
<dbReference type="PROSITE" id="PS01162">
    <property type="entry name" value="QOR_ZETA_CRYSTAL"/>
    <property type="match status" value="1"/>
</dbReference>
<dbReference type="InterPro" id="IPR050700">
    <property type="entry name" value="YIM1/Zinc_Alcohol_DH_Fams"/>
</dbReference>
<evidence type="ECO:0000256" key="1">
    <source>
        <dbReference type="ARBA" id="ARBA00023002"/>
    </source>
</evidence>
<dbReference type="PANTHER" id="PTHR11695">
    <property type="entry name" value="ALCOHOL DEHYDROGENASE RELATED"/>
    <property type="match status" value="1"/>
</dbReference>
<keyword evidence="4" id="KW-1185">Reference proteome</keyword>
<feature type="domain" description="Enoyl reductase (ER)" evidence="2">
    <location>
        <begin position="10"/>
        <end position="306"/>
    </location>
</feature>
<dbReference type="OrthoDB" id="9787435at2"/>
<dbReference type="SMART" id="SM00829">
    <property type="entry name" value="PKS_ER"/>
    <property type="match status" value="1"/>
</dbReference>
<dbReference type="AlphaFoldDB" id="A0A1G7W299"/>
<dbReference type="InterPro" id="IPR011032">
    <property type="entry name" value="GroES-like_sf"/>
</dbReference>
<accession>A0A1G7W299</accession>
<dbReference type="EMBL" id="FNCH01000009">
    <property type="protein sequence ID" value="SDG65829.1"/>
    <property type="molecule type" value="Genomic_DNA"/>
</dbReference>
<dbReference type="GO" id="GO:0016491">
    <property type="term" value="F:oxidoreductase activity"/>
    <property type="evidence" value="ECO:0007669"/>
    <property type="project" value="UniProtKB-KW"/>
</dbReference>
<dbReference type="CDD" id="cd05289">
    <property type="entry name" value="MDR_like_2"/>
    <property type="match status" value="1"/>
</dbReference>
<dbReference type="Pfam" id="PF13602">
    <property type="entry name" value="ADH_zinc_N_2"/>
    <property type="match status" value="1"/>
</dbReference>
<organism evidence="3 4">
    <name type="scientific">Pedobacter terrae</name>
    <dbReference type="NCBI Taxonomy" id="405671"/>
    <lineage>
        <taxon>Bacteria</taxon>
        <taxon>Pseudomonadati</taxon>
        <taxon>Bacteroidota</taxon>
        <taxon>Sphingobacteriia</taxon>
        <taxon>Sphingobacteriales</taxon>
        <taxon>Sphingobacteriaceae</taxon>
        <taxon>Pedobacter</taxon>
    </lineage>
</organism>
<sequence length="309" mass="33323">MKAVRIHEFGGPEVLSIDDIPMPQPASDEVLIKVHATSVNPVDWKIREGHHTGKFPAKLPLTMGWDVSGTIEEVGEKVSAFKKGDEVYGRPDPTKNGAYAEYIVVKANIISIKPTSIGHTEAAAVPLAGLTAWQGLFDHGLLKAGQKVLIHAAAGGVGTYAVQFAKWKGAYVIGTASDSNADFLKRLGADEIIDYKMEDFEAILKDVDLVLDTIGKETQLKSLNILKEGGRVVTTLMPEFVAEAKAKKVHLIGFMAQSIPAQLAEIATLIDSGKVKPIIEKVLPFTSAKQAQIESEQGHTRGKIVLQVI</sequence>
<protein>
    <submittedName>
        <fullName evidence="3">NADPH:quinone reductase</fullName>
    </submittedName>
</protein>
<dbReference type="PANTHER" id="PTHR11695:SF294">
    <property type="entry name" value="RETICULON-4-INTERACTING PROTEIN 1, MITOCHONDRIAL"/>
    <property type="match status" value="1"/>
</dbReference>
<dbReference type="Pfam" id="PF08240">
    <property type="entry name" value="ADH_N"/>
    <property type="match status" value="1"/>
</dbReference>
<dbReference type="GO" id="GO:0008270">
    <property type="term" value="F:zinc ion binding"/>
    <property type="evidence" value="ECO:0007669"/>
    <property type="project" value="InterPro"/>
</dbReference>
<dbReference type="Gene3D" id="3.90.180.10">
    <property type="entry name" value="Medium-chain alcohol dehydrogenases, catalytic domain"/>
    <property type="match status" value="1"/>
</dbReference>
<dbReference type="InterPro" id="IPR002364">
    <property type="entry name" value="Quin_OxRdtase/zeta-crystal_CS"/>
</dbReference>
<dbReference type="SUPFAM" id="SSF50129">
    <property type="entry name" value="GroES-like"/>
    <property type="match status" value="1"/>
</dbReference>
<dbReference type="Proteomes" id="UP000199643">
    <property type="component" value="Unassembled WGS sequence"/>
</dbReference>
<evidence type="ECO:0000259" key="2">
    <source>
        <dbReference type="SMART" id="SM00829"/>
    </source>
</evidence>
<dbReference type="InterPro" id="IPR020843">
    <property type="entry name" value="ER"/>
</dbReference>
<evidence type="ECO:0000313" key="3">
    <source>
        <dbReference type="EMBL" id="SDG65829.1"/>
    </source>
</evidence>
<dbReference type="Gene3D" id="3.40.50.720">
    <property type="entry name" value="NAD(P)-binding Rossmann-like Domain"/>
    <property type="match status" value="1"/>
</dbReference>